<dbReference type="InterPro" id="IPR036910">
    <property type="entry name" value="HMG_box_dom_sf"/>
</dbReference>
<dbReference type="GO" id="GO:0005634">
    <property type="term" value="C:nucleus"/>
    <property type="evidence" value="ECO:0007669"/>
    <property type="project" value="UniProtKB-SubCell"/>
</dbReference>
<evidence type="ECO:0000313" key="7">
    <source>
        <dbReference type="EMBL" id="KAK9950834.1"/>
    </source>
</evidence>
<dbReference type="GO" id="GO:0006325">
    <property type="term" value="P:chromatin organization"/>
    <property type="evidence" value="ECO:0007669"/>
    <property type="project" value="UniProtKB-ARBA"/>
</dbReference>
<name>A0AAW1YQF4_RUBAR</name>
<protein>
    <recommendedName>
        <fullName evidence="6">HMG box domain-containing protein</fullName>
    </recommendedName>
</protein>
<dbReference type="GO" id="GO:0030527">
    <property type="term" value="F:structural constituent of chromatin"/>
    <property type="evidence" value="ECO:0007669"/>
    <property type="project" value="UniProtKB-ARBA"/>
</dbReference>
<keyword evidence="3 5" id="KW-0238">DNA-binding</keyword>
<dbReference type="GO" id="GO:0003682">
    <property type="term" value="F:chromatin binding"/>
    <property type="evidence" value="ECO:0007669"/>
    <property type="project" value="UniProtKB-ARBA"/>
</dbReference>
<keyword evidence="4 5" id="KW-0539">Nucleus</keyword>
<keyword evidence="8" id="KW-1185">Reference proteome</keyword>
<organism evidence="7 8">
    <name type="scientific">Rubus argutus</name>
    <name type="common">Southern blackberry</name>
    <dbReference type="NCBI Taxonomy" id="59490"/>
    <lineage>
        <taxon>Eukaryota</taxon>
        <taxon>Viridiplantae</taxon>
        <taxon>Streptophyta</taxon>
        <taxon>Embryophyta</taxon>
        <taxon>Tracheophyta</taxon>
        <taxon>Spermatophyta</taxon>
        <taxon>Magnoliopsida</taxon>
        <taxon>eudicotyledons</taxon>
        <taxon>Gunneridae</taxon>
        <taxon>Pentapetalae</taxon>
        <taxon>rosids</taxon>
        <taxon>fabids</taxon>
        <taxon>Rosales</taxon>
        <taxon>Rosaceae</taxon>
        <taxon>Rosoideae</taxon>
        <taxon>Rosoideae incertae sedis</taxon>
        <taxon>Rubus</taxon>
    </lineage>
</organism>
<dbReference type="PROSITE" id="PS50118">
    <property type="entry name" value="HMG_BOX_2"/>
    <property type="match status" value="1"/>
</dbReference>
<dbReference type="Gene3D" id="1.10.30.10">
    <property type="entry name" value="High mobility group box domain"/>
    <property type="match status" value="1"/>
</dbReference>
<evidence type="ECO:0000256" key="2">
    <source>
        <dbReference type="ARBA" id="ARBA00008774"/>
    </source>
</evidence>
<gene>
    <name evidence="7" type="ORF">M0R45_006300</name>
</gene>
<comment type="subcellular location">
    <subcellularLocation>
        <location evidence="1">Nucleus</location>
    </subcellularLocation>
</comment>
<dbReference type="SUPFAM" id="SSF47095">
    <property type="entry name" value="HMG-box"/>
    <property type="match status" value="1"/>
</dbReference>
<evidence type="ECO:0000256" key="1">
    <source>
        <dbReference type="ARBA" id="ARBA00004123"/>
    </source>
</evidence>
<reference evidence="7 8" key="1">
    <citation type="journal article" date="2023" name="G3 (Bethesda)">
        <title>A chromosome-length genome assembly and annotation of blackberry (Rubus argutus, cv. 'Hillquist').</title>
        <authorList>
            <person name="Bruna T."/>
            <person name="Aryal R."/>
            <person name="Dudchenko O."/>
            <person name="Sargent D.J."/>
            <person name="Mead D."/>
            <person name="Buti M."/>
            <person name="Cavallini A."/>
            <person name="Hytonen T."/>
            <person name="Andres J."/>
            <person name="Pham M."/>
            <person name="Weisz D."/>
            <person name="Mascagni F."/>
            <person name="Usai G."/>
            <person name="Natali L."/>
            <person name="Bassil N."/>
            <person name="Fernandez G.E."/>
            <person name="Lomsadze A."/>
            <person name="Armour M."/>
            <person name="Olukolu B."/>
            <person name="Poorten T."/>
            <person name="Britton C."/>
            <person name="Davik J."/>
            <person name="Ashrafi H."/>
            <person name="Aiden E.L."/>
            <person name="Borodovsky M."/>
            <person name="Worthington M."/>
        </authorList>
    </citation>
    <scope>NUCLEOTIDE SEQUENCE [LARGE SCALE GENOMIC DNA]</scope>
    <source>
        <strain evidence="7">PI 553951</strain>
    </source>
</reference>
<dbReference type="GO" id="GO:0000785">
    <property type="term" value="C:chromatin"/>
    <property type="evidence" value="ECO:0007669"/>
    <property type="project" value="UniProtKB-ARBA"/>
</dbReference>
<evidence type="ECO:0000256" key="5">
    <source>
        <dbReference type="PROSITE-ProRule" id="PRU00267"/>
    </source>
</evidence>
<evidence type="ECO:0000313" key="8">
    <source>
        <dbReference type="Proteomes" id="UP001457282"/>
    </source>
</evidence>
<feature type="domain" description="HMG box" evidence="6">
    <location>
        <begin position="50"/>
        <end position="100"/>
    </location>
</feature>
<proteinExistence type="inferred from homology"/>
<evidence type="ECO:0000259" key="6">
    <source>
        <dbReference type="PROSITE" id="PS50118"/>
    </source>
</evidence>
<feature type="DNA-binding region" description="HMG box" evidence="5">
    <location>
        <begin position="50"/>
        <end position="100"/>
    </location>
</feature>
<dbReference type="PANTHER" id="PTHR46261:SF18">
    <property type="entry name" value="DNA-BINDING PROTEIN MNB1B"/>
    <property type="match status" value="1"/>
</dbReference>
<dbReference type="AlphaFoldDB" id="A0AAW1YQF4"/>
<dbReference type="InterPro" id="IPR031061">
    <property type="entry name" value="HMGB_plant"/>
</dbReference>
<dbReference type="Proteomes" id="UP001457282">
    <property type="component" value="Unassembled WGS sequence"/>
</dbReference>
<accession>A0AAW1YQF4</accession>
<comment type="caution">
    <text evidence="7">The sequence shown here is derived from an EMBL/GenBank/DDBJ whole genome shotgun (WGS) entry which is preliminary data.</text>
</comment>
<comment type="similarity">
    <text evidence="2">Belongs to the HMGB family.</text>
</comment>
<dbReference type="SMART" id="SM00398">
    <property type="entry name" value="HMG"/>
    <property type="match status" value="1"/>
</dbReference>
<dbReference type="InterPro" id="IPR009071">
    <property type="entry name" value="HMG_box_dom"/>
</dbReference>
<dbReference type="PANTHER" id="PTHR46261">
    <property type="entry name" value="HIGH MOBILITY GROUP B PROTEIN 4-RELATED"/>
    <property type="match status" value="1"/>
</dbReference>
<dbReference type="Pfam" id="PF00505">
    <property type="entry name" value="HMG_box"/>
    <property type="match status" value="1"/>
</dbReference>
<dbReference type="GO" id="GO:0003677">
    <property type="term" value="F:DNA binding"/>
    <property type="evidence" value="ECO:0007669"/>
    <property type="project" value="UniProtKB-UniRule"/>
</dbReference>
<evidence type="ECO:0000256" key="4">
    <source>
        <dbReference type="ARBA" id="ARBA00023242"/>
    </source>
</evidence>
<sequence length="110" mass="12541">MLMNLAEKNKWRRCPTCRIYVEKWAGADVSSTTKVGCHSFARGGAAPAGNKRRINPFFIFMEEFKQKYREEHPNNHSASAIGKAADAKWKSLSRSEKAFYVTKYSQFCIG</sequence>
<dbReference type="EMBL" id="JBEDUW010000001">
    <property type="protein sequence ID" value="KAK9950834.1"/>
    <property type="molecule type" value="Genomic_DNA"/>
</dbReference>
<evidence type="ECO:0000256" key="3">
    <source>
        <dbReference type="ARBA" id="ARBA00023125"/>
    </source>
</evidence>